<keyword evidence="3" id="KW-1185">Reference proteome</keyword>
<evidence type="ECO:0000313" key="2">
    <source>
        <dbReference type="EMBL" id="KAF6029940.1"/>
    </source>
</evidence>
<feature type="compositionally biased region" description="Polar residues" evidence="1">
    <location>
        <begin position="1"/>
        <end position="13"/>
    </location>
</feature>
<gene>
    <name evidence="2" type="ORF">EB796_011770</name>
</gene>
<evidence type="ECO:0000313" key="3">
    <source>
        <dbReference type="Proteomes" id="UP000593567"/>
    </source>
</evidence>
<reference evidence="2" key="1">
    <citation type="submission" date="2020-06" db="EMBL/GenBank/DDBJ databases">
        <title>Draft genome of Bugula neritina, a colonial animal packing powerful symbionts and potential medicines.</title>
        <authorList>
            <person name="Rayko M."/>
        </authorList>
    </citation>
    <scope>NUCLEOTIDE SEQUENCE [LARGE SCALE GENOMIC DNA]</scope>
    <source>
        <strain evidence="2">Kwan_BN1</strain>
    </source>
</reference>
<proteinExistence type="predicted"/>
<organism evidence="2 3">
    <name type="scientific">Bugula neritina</name>
    <name type="common">Brown bryozoan</name>
    <name type="synonym">Sertularia neritina</name>
    <dbReference type="NCBI Taxonomy" id="10212"/>
    <lineage>
        <taxon>Eukaryota</taxon>
        <taxon>Metazoa</taxon>
        <taxon>Spiralia</taxon>
        <taxon>Lophotrochozoa</taxon>
        <taxon>Bryozoa</taxon>
        <taxon>Gymnolaemata</taxon>
        <taxon>Cheilostomatida</taxon>
        <taxon>Flustrina</taxon>
        <taxon>Buguloidea</taxon>
        <taxon>Bugulidae</taxon>
        <taxon>Bugula</taxon>
    </lineage>
</organism>
<evidence type="ECO:0000256" key="1">
    <source>
        <dbReference type="SAM" id="MobiDB-lite"/>
    </source>
</evidence>
<feature type="region of interest" description="Disordered" evidence="1">
    <location>
        <begin position="1"/>
        <end position="73"/>
    </location>
</feature>
<feature type="compositionally biased region" description="Low complexity" evidence="1">
    <location>
        <begin position="40"/>
        <end position="52"/>
    </location>
</feature>
<sequence length="100" mass="10880">MDNQRNESAQGSGETKLWKKASTKVVNPRPGQPAKCSSLYDQQSSRDQQQRYAPPPSYTPHTQPPPGSVQQEYSAQPLAYGYATGQQVIVQAPPPLPAVS</sequence>
<feature type="compositionally biased region" description="Pro residues" evidence="1">
    <location>
        <begin position="53"/>
        <end position="67"/>
    </location>
</feature>
<accession>A0A7J7JU82</accession>
<protein>
    <submittedName>
        <fullName evidence="2">Uncharacterized protein</fullName>
    </submittedName>
</protein>
<dbReference type="EMBL" id="VXIV02001775">
    <property type="protein sequence ID" value="KAF6029940.1"/>
    <property type="molecule type" value="Genomic_DNA"/>
</dbReference>
<name>A0A7J7JU82_BUGNE</name>
<comment type="caution">
    <text evidence="2">The sequence shown here is derived from an EMBL/GenBank/DDBJ whole genome shotgun (WGS) entry which is preliminary data.</text>
</comment>
<dbReference type="AlphaFoldDB" id="A0A7J7JU82"/>
<dbReference type="Proteomes" id="UP000593567">
    <property type="component" value="Unassembled WGS sequence"/>
</dbReference>